<dbReference type="OrthoDB" id="9853959at2"/>
<sequence length="183" mass="20684">MKLKAKKIFKISLLTYFLTIGYYSSFAQTVEVSTNSYIIAFNGIYASNFIEVASVNIGDLYLLKSNMPLKIDSVICALSKKKYASRSEIIDTFKQSFGLFAIVQDTSAIQAEKGKMPDKIMDLNYYKAAYLFSFNDTVKKYSPVQGYIIQRFTFGEKISYCILNNNCGKDFPAECTAVIKKVE</sequence>
<evidence type="ECO:0000313" key="1">
    <source>
        <dbReference type="EMBL" id="PSL46346.1"/>
    </source>
</evidence>
<protein>
    <submittedName>
        <fullName evidence="1">Uncharacterized protein</fullName>
    </submittedName>
</protein>
<gene>
    <name evidence="1" type="ORF">CLV51_103324</name>
</gene>
<keyword evidence="2" id="KW-1185">Reference proteome</keyword>
<organism evidence="1 2">
    <name type="scientific">Chitinophaga niastensis</name>
    <dbReference type="NCBI Taxonomy" id="536980"/>
    <lineage>
        <taxon>Bacteria</taxon>
        <taxon>Pseudomonadati</taxon>
        <taxon>Bacteroidota</taxon>
        <taxon>Chitinophagia</taxon>
        <taxon>Chitinophagales</taxon>
        <taxon>Chitinophagaceae</taxon>
        <taxon>Chitinophaga</taxon>
    </lineage>
</organism>
<comment type="caution">
    <text evidence="1">The sequence shown here is derived from an EMBL/GenBank/DDBJ whole genome shotgun (WGS) entry which is preliminary data.</text>
</comment>
<reference evidence="1 2" key="1">
    <citation type="submission" date="2018-03" db="EMBL/GenBank/DDBJ databases">
        <title>Genomic Encyclopedia of Archaeal and Bacterial Type Strains, Phase II (KMG-II): from individual species to whole genera.</title>
        <authorList>
            <person name="Goeker M."/>
        </authorList>
    </citation>
    <scope>NUCLEOTIDE SEQUENCE [LARGE SCALE GENOMIC DNA]</scope>
    <source>
        <strain evidence="1 2">DSM 24859</strain>
    </source>
</reference>
<proteinExistence type="predicted"/>
<dbReference type="Proteomes" id="UP000240971">
    <property type="component" value="Unassembled WGS sequence"/>
</dbReference>
<dbReference type="AlphaFoldDB" id="A0A2P8HJF1"/>
<accession>A0A2P8HJF1</accession>
<dbReference type="RefSeq" id="WP_106529132.1">
    <property type="nucleotide sequence ID" value="NZ_PYAW01000003.1"/>
</dbReference>
<evidence type="ECO:0000313" key="2">
    <source>
        <dbReference type="Proteomes" id="UP000240971"/>
    </source>
</evidence>
<name>A0A2P8HJF1_CHINA</name>
<dbReference type="EMBL" id="PYAW01000003">
    <property type="protein sequence ID" value="PSL46346.1"/>
    <property type="molecule type" value="Genomic_DNA"/>
</dbReference>